<evidence type="ECO:0000256" key="6">
    <source>
        <dbReference type="ARBA" id="ARBA00022989"/>
    </source>
</evidence>
<keyword evidence="5 10" id="KW-0552">Olfaction</keyword>
<evidence type="ECO:0000256" key="10">
    <source>
        <dbReference type="RuleBase" id="RU351113"/>
    </source>
</evidence>
<evidence type="ECO:0000256" key="9">
    <source>
        <dbReference type="ARBA" id="ARBA00023224"/>
    </source>
</evidence>
<keyword evidence="4 10" id="KW-0812">Transmembrane</keyword>
<dbReference type="Pfam" id="PF02949">
    <property type="entry name" value="7tm_6"/>
    <property type="match status" value="1"/>
</dbReference>
<feature type="transmembrane region" description="Helical" evidence="10">
    <location>
        <begin position="137"/>
        <end position="158"/>
    </location>
</feature>
<keyword evidence="6 10" id="KW-1133">Transmembrane helix</keyword>
<dbReference type="AlphaFoldDB" id="A0AA38J129"/>
<keyword evidence="7 10" id="KW-0472">Membrane</keyword>
<dbReference type="EMBL" id="JALNTZ010000002">
    <property type="protein sequence ID" value="KAJ3664106.1"/>
    <property type="molecule type" value="Genomic_DNA"/>
</dbReference>
<evidence type="ECO:0000256" key="3">
    <source>
        <dbReference type="ARBA" id="ARBA00022606"/>
    </source>
</evidence>
<dbReference type="PANTHER" id="PTHR21137:SF35">
    <property type="entry name" value="ODORANT RECEPTOR 19A-RELATED"/>
    <property type="match status" value="1"/>
</dbReference>
<evidence type="ECO:0000256" key="2">
    <source>
        <dbReference type="ARBA" id="ARBA00022475"/>
    </source>
</evidence>
<dbReference type="GO" id="GO:0007165">
    <property type="term" value="P:signal transduction"/>
    <property type="evidence" value="ECO:0007669"/>
    <property type="project" value="UniProtKB-KW"/>
</dbReference>
<protein>
    <recommendedName>
        <fullName evidence="10">Odorant receptor</fullName>
    </recommendedName>
</protein>
<dbReference type="Proteomes" id="UP001168821">
    <property type="component" value="Unassembled WGS sequence"/>
</dbReference>
<evidence type="ECO:0000256" key="7">
    <source>
        <dbReference type="ARBA" id="ARBA00023136"/>
    </source>
</evidence>
<organism evidence="11 12">
    <name type="scientific">Zophobas morio</name>
    <dbReference type="NCBI Taxonomy" id="2755281"/>
    <lineage>
        <taxon>Eukaryota</taxon>
        <taxon>Metazoa</taxon>
        <taxon>Ecdysozoa</taxon>
        <taxon>Arthropoda</taxon>
        <taxon>Hexapoda</taxon>
        <taxon>Insecta</taxon>
        <taxon>Pterygota</taxon>
        <taxon>Neoptera</taxon>
        <taxon>Endopterygota</taxon>
        <taxon>Coleoptera</taxon>
        <taxon>Polyphaga</taxon>
        <taxon>Cucujiformia</taxon>
        <taxon>Tenebrionidae</taxon>
        <taxon>Zophobas</taxon>
    </lineage>
</organism>
<comment type="caution">
    <text evidence="11">The sequence shown here is derived from an EMBL/GenBank/DDBJ whole genome shotgun (WGS) entry which is preliminary data.</text>
</comment>
<gene>
    <name evidence="11" type="ORF">Zmor_008299</name>
</gene>
<feature type="transmembrane region" description="Helical" evidence="10">
    <location>
        <begin position="49"/>
        <end position="71"/>
    </location>
</feature>
<feature type="transmembrane region" description="Helical" evidence="10">
    <location>
        <begin position="275"/>
        <end position="296"/>
    </location>
</feature>
<evidence type="ECO:0000256" key="1">
    <source>
        <dbReference type="ARBA" id="ARBA00004651"/>
    </source>
</evidence>
<comment type="caution">
    <text evidence="10">Lacks conserved residue(s) required for the propagation of feature annotation.</text>
</comment>
<evidence type="ECO:0000256" key="8">
    <source>
        <dbReference type="ARBA" id="ARBA00023170"/>
    </source>
</evidence>
<dbReference type="GO" id="GO:0005886">
    <property type="term" value="C:plasma membrane"/>
    <property type="evidence" value="ECO:0007669"/>
    <property type="project" value="UniProtKB-SubCell"/>
</dbReference>
<name>A0AA38J129_9CUCU</name>
<evidence type="ECO:0000256" key="4">
    <source>
        <dbReference type="ARBA" id="ARBA00022692"/>
    </source>
</evidence>
<comment type="similarity">
    <text evidence="10">Belongs to the insect chemoreceptor superfamily. Heteromeric odorant receptor channel (TC 1.A.69) family.</text>
</comment>
<feature type="transmembrane region" description="Helical" evidence="10">
    <location>
        <begin position="77"/>
        <end position="100"/>
    </location>
</feature>
<evidence type="ECO:0000256" key="5">
    <source>
        <dbReference type="ARBA" id="ARBA00022725"/>
    </source>
</evidence>
<accession>A0AA38J129</accession>
<evidence type="ECO:0000313" key="11">
    <source>
        <dbReference type="EMBL" id="KAJ3664106.1"/>
    </source>
</evidence>
<dbReference type="GO" id="GO:0004984">
    <property type="term" value="F:olfactory receptor activity"/>
    <property type="evidence" value="ECO:0007669"/>
    <property type="project" value="InterPro"/>
</dbReference>
<dbReference type="GO" id="GO:0005549">
    <property type="term" value="F:odorant binding"/>
    <property type="evidence" value="ECO:0007669"/>
    <property type="project" value="InterPro"/>
</dbReference>
<sequence>MELRRPSRRSTSVKHTTLENMPTNENSLQGDLIQILKLVSIDFFQIKIILLYLKLVVVITLLLELTQTYLFLQKFEILFLIQYGPSYIVTLFFLLSAFTVPYTTQLITKTFDHIKYWDVENVDPKVVKRIRKEAHRVNLFFVLYLILPATSSILHVIPDPDDVSMFYYFMIIENYFPIGGKFLSWCFRCNFLMICLIMLTPYTQLLYCCKCWKFQTLLLQSALERIEYDFKGNDDLIIVPEVQSEVKRKLISCVKLYINLQTGCLSMVKRIKYLILIYATVGCWLIISLIFFRIYFQEICSGKYPRSIAAVSSTLIMAICGIYTGQDLEDSSSRIFDLLKTLSWYRWNEENRKIYLMFTIVCQKPLRIEFSENMIVGYSLGAEVARTVYSMVSILMQIKYFGN</sequence>
<dbReference type="InterPro" id="IPR004117">
    <property type="entry name" value="7tm6_olfct_rcpt"/>
</dbReference>
<proteinExistence type="inferred from homology"/>
<keyword evidence="2" id="KW-1003">Cell membrane</keyword>
<keyword evidence="3 10" id="KW-0716">Sensory transduction</keyword>
<keyword evidence="12" id="KW-1185">Reference proteome</keyword>
<keyword evidence="9 10" id="KW-0807">Transducer</keyword>
<keyword evidence="8 10" id="KW-0675">Receptor</keyword>
<comment type="subcellular location">
    <subcellularLocation>
        <location evidence="1 10">Cell membrane</location>
        <topology evidence="1 10">Multi-pass membrane protein</topology>
    </subcellularLocation>
</comment>
<feature type="transmembrane region" description="Helical" evidence="10">
    <location>
        <begin position="178"/>
        <end position="200"/>
    </location>
</feature>
<reference evidence="11" key="1">
    <citation type="journal article" date="2023" name="G3 (Bethesda)">
        <title>Whole genome assemblies of Zophobas morio and Tenebrio molitor.</title>
        <authorList>
            <person name="Kaur S."/>
            <person name="Stinson S.A."/>
            <person name="diCenzo G.C."/>
        </authorList>
    </citation>
    <scope>NUCLEOTIDE SEQUENCE</scope>
    <source>
        <strain evidence="11">QUZm001</strain>
    </source>
</reference>
<evidence type="ECO:0000313" key="12">
    <source>
        <dbReference type="Proteomes" id="UP001168821"/>
    </source>
</evidence>
<dbReference type="PANTHER" id="PTHR21137">
    <property type="entry name" value="ODORANT RECEPTOR"/>
    <property type="match status" value="1"/>
</dbReference>